<feature type="transmembrane region" description="Helical" evidence="1">
    <location>
        <begin position="6"/>
        <end position="28"/>
    </location>
</feature>
<feature type="transmembrane region" description="Helical" evidence="1">
    <location>
        <begin position="200"/>
        <end position="220"/>
    </location>
</feature>
<reference evidence="2 3" key="1">
    <citation type="submission" date="2020-06" db="EMBL/GenBank/DDBJ databases">
        <title>Altererythrobacter sp. HHU K3-1.</title>
        <authorList>
            <person name="Zhang D."/>
            <person name="Xue H."/>
        </authorList>
    </citation>
    <scope>NUCLEOTIDE SEQUENCE [LARGE SCALE GENOMIC DNA]</scope>
    <source>
        <strain evidence="2 3">HHU K3-1</strain>
    </source>
</reference>
<dbReference type="EMBL" id="JABWGV010000001">
    <property type="protein sequence ID" value="NVD43575.1"/>
    <property type="molecule type" value="Genomic_DNA"/>
</dbReference>
<name>A0A850H3D3_9SPHN</name>
<feature type="transmembrane region" description="Helical" evidence="1">
    <location>
        <begin position="178"/>
        <end position="194"/>
    </location>
</feature>
<feature type="transmembrane region" description="Helical" evidence="1">
    <location>
        <begin position="144"/>
        <end position="166"/>
    </location>
</feature>
<evidence type="ECO:0000256" key="1">
    <source>
        <dbReference type="SAM" id="Phobius"/>
    </source>
</evidence>
<keyword evidence="1" id="KW-0472">Membrane</keyword>
<comment type="caution">
    <text evidence="2">The sequence shown here is derived from an EMBL/GenBank/DDBJ whole genome shotgun (WGS) entry which is preliminary data.</text>
</comment>
<keyword evidence="1" id="KW-1133">Transmembrane helix</keyword>
<evidence type="ECO:0000313" key="3">
    <source>
        <dbReference type="Proteomes" id="UP000561438"/>
    </source>
</evidence>
<proteinExistence type="predicted"/>
<accession>A0A850H3D3</accession>
<feature type="transmembrane region" description="Helical" evidence="1">
    <location>
        <begin position="120"/>
        <end position="138"/>
    </location>
</feature>
<dbReference type="Proteomes" id="UP000561438">
    <property type="component" value="Unassembled WGS sequence"/>
</dbReference>
<organism evidence="2 3">
    <name type="scientific">Qipengyuania atrilutea</name>
    <dbReference type="NCBI Taxonomy" id="2744473"/>
    <lineage>
        <taxon>Bacteria</taxon>
        <taxon>Pseudomonadati</taxon>
        <taxon>Pseudomonadota</taxon>
        <taxon>Alphaproteobacteria</taxon>
        <taxon>Sphingomonadales</taxon>
        <taxon>Erythrobacteraceae</taxon>
        <taxon>Qipengyuania</taxon>
    </lineage>
</organism>
<evidence type="ECO:0000313" key="2">
    <source>
        <dbReference type="EMBL" id="NVD43575.1"/>
    </source>
</evidence>
<gene>
    <name evidence="2" type="ORF">HUV48_00905</name>
</gene>
<sequence>MGQEPISIWVTGAMAISFALVHIGIGQLRFLDKTPRSRWLSFAGGVAVAYVFLHILPELAAHGATFSRAIGLDESMAESAVYSLALIGLVLFYGTEQLLSASKSKQEAKGAKKRAGTGEFWIHIASSALLIAIIAYLLNHREDYGAISLAVYFVAMILHFTTADYGTRSDHPELYDDYGRWVLAAATLGGWLVGELVELPQIAIGGLFAFVGGGIVLVVLKEELPEERQSAFIPFFGGAVLYAALVIGETAL</sequence>
<dbReference type="RefSeq" id="WP_176265899.1">
    <property type="nucleotide sequence ID" value="NZ_JABWGV010000001.1"/>
</dbReference>
<dbReference type="AlphaFoldDB" id="A0A850H3D3"/>
<protein>
    <submittedName>
        <fullName evidence="2">Uncharacterized protein</fullName>
    </submittedName>
</protein>
<feature type="transmembrane region" description="Helical" evidence="1">
    <location>
        <begin position="40"/>
        <end position="60"/>
    </location>
</feature>
<keyword evidence="3" id="KW-1185">Reference proteome</keyword>
<keyword evidence="1" id="KW-0812">Transmembrane</keyword>
<feature type="transmembrane region" description="Helical" evidence="1">
    <location>
        <begin position="232"/>
        <end position="251"/>
    </location>
</feature>
<feature type="transmembrane region" description="Helical" evidence="1">
    <location>
        <begin position="80"/>
        <end position="99"/>
    </location>
</feature>